<dbReference type="RefSeq" id="WP_193436310.1">
    <property type="nucleotide sequence ID" value="NZ_CP063144.1"/>
</dbReference>
<reference evidence="2 3" key="1">
    <citation type="submission" date="2020-10" db="EMBL/GenBank/DDBJ databases">
        <title>Complete genome sequence of Thermosphaera aggregans strain 3507.</title>
        <authorList>
            <person name="Zayulina K.S."/>
            <person name="Elcheninov A.G."/>
            <person name="Toshchakov S.V."/>
            <person name="Kublanov I.V."/>
            <person name="Kochetkova T.V."/>
        </authorList>
    </citation>
    <scope>NUCLEOTIDE SEQUENCE [LARGE SCALE GENOMIC DNA]</scope>
    <source>
        <strain evidence="2 3">3507</strain>
    </source>
</reference>
<gene>
    <name evidence="2" type="ORF">IMZ38_00745</name>
</gene>
<dbReference type="AlphaFoldDB" id="A0A7M1USQ9"/>
<evidence type="ECO:0000256" key="1">
    <source>
        <dbReference type="SAM" id="Phobius"/>
    </source>
</evidence>
<feature type="transmembrane region" description="Helical" evidence="1">
    <location>
        <begin position="310"/>
        <end position="328"/>
    </location>
</feature>
<dbReference type="GeneID" id="59453901"/>
<evidence type="ECO:0000313" key="3">
    <source>
        <dbReference type="Proteomes" id="UP000593766"/>
    </source>
</evidence>
<sequence>MRSLALAFITLLVLSVSLTASAGSVDKALPLAGLSGGSISVDGDPVEWGVFDCTGKAPGLYLETVNEIPQWIWCDPLGDERTDFSQGSPDKRVDLIQFRVTGDENYLYGLIIVNNMDFNYIGEDGGTIVAIAINRNGETIGEEWFSGDSDTKVSSDARWQYQIVVNLADSRYRGQGRTFVSDVLRENWGGIFYIVNSSWSFKTDEDSLAATNVSNNAIEFKVRWDTIGGVPSDGSFFLRVSLITGRGWSNFDNNGGGFWDIGGTSTSDALDAITNVTGNTWEEVSDGDVDYYIDLYFATTPPHYPIPEPGLMVVTVTAVSAFAMVFLLRRRK</sequence>
<dbReference type="OrthoDB" id="92044at2157"/>
<keyword evidence="1" id="KW-1133">Transmembrane helix</keyword>
<protein>
    <submittedName>
        <fullName evidence="2">Uncharacterized protein</fullName>
    </submittedName>
</protein>
<proteinExistence type="predicted"/>
<keyword evidence="3" id="KW-1185">Reference proteome</keyword>
<dbReference type="EMBL" id="CP063144">
    <property type="protein sequence ID" value="QOR94513.1"/>
    <property type="molecule type" value="Genomic_DNA"/>
</dbReference>
<accession>A0A7M1USQ9</accession>
<organism evidence="2 3">
    <name type="scientific">Thermosphaera chiliense</name>
    <dbReference type="NCBI Taxonomy" id="3402707"/>
    <lineage>
        <taxon>Archaea</taxon>
        <taxon>Thermoproteota</taxon>
        <taxon>Thermoprotei</taxon>
        <taxon>Desulfurococcales</taxon>
        <taxon>Desulfurococcaceae</taxon>
        <taxon>Thermosphaera</taxon>
    </lineage>
</organism>
<keyword evidence="1" id="KW-0812">Transmembrane</keyword>
<dbReference type="KEGG" id="tcs:IMZ38_00745"/>
<keyword evidence="1" id="KW-0472">Membrane</keyword>
<dbReference type="Proteomes" id="UP000593766">
    <property type="component" value="Chromosome"/>
</dbReference>
<name>A0A7M1USQ9_9CREN</name>
<evidence type="ECO:0000313" key="2">
    <source>
        <dbReference type="EMBL" id="QOR94513.1"/>
    </source>
</evidence>